<dbReference type="KEGG" id="plon:Pla110_20100"/>
<dbReference type="RefSeq" id="WP_144995552.1">
    <property type="nucleotide sequence ID" value="NZ_CP036281.1"/>
</dbReference>
<gene>
    <name evidence="1" type="ORF">Pla110_20100</name>
</gene>
<dbReference type="AlphaFoldDB" id="A0A518CM71"/>
<evidence type="ECO:0000313" key="2">
    <source>
        <dbReference type="Proteomes" id="UP000317178"/>
    </source>
</evidence>
<name>A0A518CM71_9PLAN</name>
<sequence length="106" mass="12044">MNGNRMCGSVRFRNIIAFGVLVISSVPLVAEEKPDSDVIEQFKHHLEQQAGHQVRAAGVVLRMDDTFRVKSQAKFELFSVDPNRLSIQFPPYKSDNPERANDVFVR</sequence>
<reference evidence="1 2" key="1">
    <citation type="submission" date="2019-02" db="EMBL/GenBank/DDBJ databases">
        <title>Deep-cultivation of Planctomycetes and their phenomic and genomic characterization uncovers novel biology.</title>
        <authorList>
            <person name="Wiegand S."/>
            <person name="Jogler M."/>
            <person name="Boedeker C."/>
            <person name="Pinto D."/>
            <person name="Vollmers J."/>
            <person name="Rivas-Marin E."/>
            <person name="Kohn T."/>
            <person name="Peeters S.H."/>
            <person name="Heuer A."/>
            <person name="Rast P."/>
            <person name="Oberbeckmann S."/>
            <person name="Bunk B."/>
            <person name="Jeske O."/>
            <person name="Meyerdierks A."/>
            <person name="Storesund J.E."/>
            <person name="Kallscheuer N."/>
            <person name="Luecker S."/>
            <person name="Lage O.M."/>
            <person name="Pohl T."/>
            <person name="Merkel B.J."/>
            <person name="Hornburger P."/>
            <person name="Mueller R.-W."/>
            <person name="Bruemmer F."/>
            <person name="Labrenz M."/>
            <person name="Spormann A.M."/>
            <person name="Op den Camp H."/>
            <person name="Overmann J."/>
            <person name="Amann R."/>
            <person name="Jetten M.S.M."/>
            <person name="Mascher T."/>
            <person name="Medema M.H."/>
            <person name="Devos D.P."/>
            <person name="Kaster A.-K."/>
            <person name="Ovreas L."/>
            <person name="Rohde M."/>
            <person name="Galperin M.Y."/>
            <person name="Jogler C."/>
        </authorList>
    </citation>
    <scope>NUCLEOTIDE SEQUENCE [LARGE SCALE GENOMIC DNA]</scope>
    <source>
        <strain evidence="1 2">Pla110</strain>
    </source>
</reference>
<dbReference type="Proteomes" id="UP000317178">
    <property type="component" value="Chromosome"/>
</dbReference>
<protein>
    <submittedName>
        <fullName evidence="1">Uncharacterized protein</fullName>
    </submittedName>
</protein>
<keyword evidence="2" id="KW-1185">Reference proteome</keyword>
<organism evidence="1 2">
    <name type="scientific">Polystyrenella longa</name>
    <dbReference type="NCBI Taxonomy" id="2528007"/>
    <lineage>
        <taxon>Bacteria</taxon>
        <taxon>Pseudomonadati</taxon>
        <taxon>Planctomycetota</taxon>
        <taxon>Planctomycetia</taxon>
        <taxon>Planctomycetales</taxon>
        <taxon>Planctomycetaceae</taxon>
        <taxon>Polystyrenella</taxon>
    </lineage>
</organism>
<accession>A0A518CM71</accession>
<evidence type="ECO:0000313" key="1">
    <source>
        <dbReference type="EMBL" id="QDU80284.1"/>
    </source>
</evidence>
<proteinExistence type="predicted"/>
<dbReference type="EMBL" id="CP036281">
    <property type="protein sequence ID" value="QDU80284.1"/>
    <property type="molecule type" value="Genomic_DNA"/>
</dbReference>